<organism evidence="1 2">
    <name type="scientific">Naganishia vaughanmartiniae</name>
    <dbReference type="NCBI Taxonomy" id="1424756"/>
    <lineage>
        <taxon>Eukaryota</taxon>
        <taxon>Fungi</taxon>
        <taxon>Dikarya</taxon>
        <taxon>Basidiomycota</taxon>
        <taxon>Agaricomycotina</taxon>
        <taxon>Tremellomycetes</taxon>
        <taxon>Filobasidiales</taxon>
        <taxon>Filobasidiaceae</taxon>
        <taxon>Naganishia</taxon>
    </lineage>
</organism>
<sequence length="211" mass="22538">MLTNFAPRPVLASLLLLLTTVSTPIAKDLYFLQVTSNDSSTSDNSTSLVTAAILRLGTLGYCLSGNSSTPVNSAHMTGCTSAKIGYDLNYGLFSDGEIWGIGTGDLAAVSALISLTFAFFAWCCGSRIMEIIAMISTTLASLVAWIAWISTMALFAMAKQRIRKASNVDLEVKLGNCLWMSLVAAVSMILNPYSSSMADSVLIPLRRSLSR</sequence>
<gene>
    <name evidence="1" type="ORF">QFC22_004874</name>
</gene>
<proteinExistence type="predicted"/>
<dbReference type="Proteomes" id="UP001243375">
    <property type="component" value="Unassembled WGS sequence"/>
</dbReference>
<reference evidence="1" key="1">
    <citation type="submission" date="2023-04" db="EMBL/GenBank/DDBJ databases">
        <title>Draft Genome sequencing of Naganishia species isolated from polar environments using Oxford Nanopore Technology.</title>
        <authorList>
            <person name="Leo P."/>
            <person name="Venkateswaran K."/>
        </authorList>
    </citation>
    <scope>NUCLEOTIDE SEQUENCE</scope>
    <source>
        <strain evidence="1">MNA-CCFEE 5425</strain>
    </source>
</reference>
<evidence type="ECO:0000313" key="2">
    <source>
        <dbReference type="Proteomes" id="UP001243375"/>
    </source>
</evidence>
<evidence type="ECO:0000313" key="1">
    <source>
        <dbReference type="EMBL" id="KAJ9116432.1"/>
    </source>
</evidence>
<dbReference type="EMBL" id="JASBWU010000014">
    <property type="protein sequence ID" value="KAJ9116432.1"/>
    <property type="molecule type" value="Genomic_DNA"/>
</dbReference>
<keyword evidence="2" id="KW-1185">Reference proteome</keyword>
<comment type="caution">
    <text evidence="1">The sequence shown here is derived from an EMBL/GenBank/DDBJ whole genome shotgun (WGS) entry which is preliminary data.</text>
</comment>
<accession>A0ACC2X0Z2</accession>
<protein>
    <submittedName>
        <fullName evidence="1">Uncharacterized protein</fullName>
    </submittedName>
</protein>
<name>A0ACC2X0Z2_9TREE</name>